<dbReference type="Gene3D" id="3.40.50.11720">
    <property type="entry name" value="3-Deoxy-D-manno-octulosonic-acid transferase, N-terminal domain"/>
    <property type="match status" value="1"/>
</dbReference>
<keyword evidence="10" id="KW-0448">Lipopolysaccharide biosynthesis</keyword>
<keyword evidence="10" id="KW-1003">Cell membrane</keyword>
<dbReference type="UniPathway" id="UPA00958"/>
<keyword evidence="5 10" id="KW-0808">Transferase</keyword>
<dbReference type="Gene3D" id="3.40.50.2000">
    <property type="entry name" value="Glycogen Phosphorylase B"/>
    <property type="match status" value="1"/>
</dbReference>
<comment type="subcellular location">
    <subcellularLocation>
        <location evidence="10">Cell membrane</location>
    </subcellularLocation>
</comment>
<dbReference type="SUPFAM" id="SSF53756">
    <property type="entry name" value="UDP-Glycosyltransferase/glycogen phosphorylase"/>
    <property type="match status" value="1"/>
</dbReference>
<keyword evidence="13" id="KW-1185">Reference proteome</keyword>
<feature type="site" description="Transition state stabilizer" evidence="9">
    <location>
        <position position="225"/>
    </location>
</feature>
<dbReference type="RefSeq" id="WP_208979953.1">
    <property type="nucleotide sequence ID" value="NZ_FRBW01000001.1"/>
</dbReference>
<evidence type="ECO:0000256" key="7">
    <source>
        <dbReference type="ARBA" id="ARBA00049183"/>
    </source>
</evidence>
<dbReference type="InterPro" id="IPR038107">
    <property type="entry name" value="Glycos_transf_N_sf"/>
</dbReference>
<dbReference type="PANTHER" id="PTHR42755">
    <property type="entry name" value="3-DEOXY-MANNO-OCTULOSONATE CYTIDYLYLTRANSFERASE"/>
    <property type="match status" value="1"/>
</dbReference>
<evidence type="ECO:0000256" key="5">
    <source>
        <dbReference type="ARBA" id="ARBA00022679"/>
    </source>
</evidence>
<evidence type="ECO:0000256" key="4">
    <source>
        <dbReference type="ARBA" id="ARBA00019077"/>
    </source>
</evidence>
<evidence type="ECO:0000313" key="12">
    <source>
        <dbReference type="EMBL" id="SHL45498.1"/>
    </source>
</evidence>
<dbReference type="GO" id="GO:0009244">
    <property type="term" value="P:lipopolysaccharide core region biosynthetic process"/>
    <property type="evidence" value="ECO:0007669"/>
    <property type="project" value="UniProtKB-UniRule"/>
</dbReference>
<dbReference type="GO" id="GO:0005886">
    <property type="term" value="C:plasma membrane"/>
    <property type="evidence" value="ECO:0007669"/>
    <property type="project" value="UniProtKB-SubCell"/>
</dbReference>
<evidence type="ECO:0000256" key="8">
    <source>
        <dbReference type="PIRSR" id="PIRSR639901-1"/>
    </source>
</evidence>
<organism evidence="12 13">
    <name type="scientific">Roseibium suaedae</name>
    <dbReference type="NCBI Taxonomy" id="735517"/>
    <lineage>
        <taxon>Bacteria</taxon>
        <taxon>Pseudomonadati</taxon>
        <taxon>Pseudomonadota</taxon>
        <taxon>Alphaproteobacteria</taxon>
        <taxon>Hyphomicrobiales</taxon>
        <taxon>Stappiaceae</taxon>
        <taxon>Roseibium</taxon>
    </lineage>
</organism>
<evidence type="ECO:0000259" key="11">
    <source>
        <dbReference type="Pfam" id="PF04413"/>
    </source>
</evidence>
<feature type="site" description="Transition state stabilizer" evidence="9">
    <location>
        <position position="149"/>
    </location>
</feature>
<evidence type="ECO:0000256" key="3">
    <source>
        <dbReference type="ARBA" id="ARBA00012621"/>
    </source>
</evidence>
<dbReference type="Proteomes" id="UP000186002">
    <property type="component" value="Unassembled WGS sequence"/>
</dbReference>
<protein>
    <recommendedName>
        <fullName evidence="4 10">3-deoxy-D-manno-octulosonic acid transferase</fullName>
        <shortName evidence="10">Kdo transferase</shortName>
        <ecNumber evidence="3 10">2.4.99.12</ecNumber>
    </recommendedName>
    <alternativeName>
        <fullName evidence="6 10">Lipid IV(A) 3-deoxy-D-manno-octulosonic acid transferase</fullName>
    </alternativeName>
</protein>
<evidence type="ECO:0000256" key="6">
    <source>
        <dbReference type="ARBA" id="ARBA00031445"/>
    </source>
</evidence>
<dbReference type="EC" id="2.4.99.12" evidence="3 10"/>
<dbReference type="GO" id="GO:0009245">
    <property type="term" value="P:lipid A biosynthetic process"/>
    <property type="evidence" value="ECO:0007669"/>
    <property type="project" value="TreeGrafter"/>
</dbReference>
<comment type="catalytic activity">
    <reaction evidence="7 10">
        <text>lipid IVA (E. coli) + CMP-3-deoxy-beta-D-manno-octulosonate = alpha-Kdo-(2-&gt;6)-lipid IVA (E. coli) + CMP + H(+)</text>
        <dbReference type="Rhea" id="RHEA:28066"/>
        <dbReference type="ChEBI" id="CHEBI:15378"/>
        <dbReference type="ChEBI" id="CHEBI:58603"/>
        <dbReference type="ChEBI" id="CHEBI:60364"/>
        <dbReference type="ChEBI" id="CHEBI:60377"/>
        <dbReference type="ChEBI" id="CHEBI:85987"/>
        <dbReference type="EC" id="2.4.99.12"/>
    </reaction>
</comment>
<name>A0A1M7AS07_9HYPH</name>
<dbReference type="GO" id="GO:0043842">
    <property type="term" value="F:Kdo transferase activity"/>
    <property type="evidence" value="ECO:0007669"/>
    <property type="project" value="UniProtKB-EC"/>
</dbReference>
<dbReference type="EMBL" id="FRBW01000001">
    <property type="protein sequence ID" value="SHL45498.1"/>
    <property type="molecule type" value="Genomic_DNA"/>
</dbReference>
<proteinExistence type="inferred from homology"/>
<gene>
    <name evidence="12" type="ORF">SAMN05444272_0625</name>
</gene>
<evidence type="ECO:0000256" key="9">
    <source>
        <dbReference type="PIRSR" id="PIRSR639901-2"/>
    </source>
</evidence>
<reference evidence="12 13" key="1">
    <citation type="submission" date="2016-11" db="EMBL/GenBank/DDBJ databases">
        <authorList>
            <person name="Jaros S."/>
            <person name="Januszkiewicz K."/>
            <person name="Wedrychowicz H."/>
        </authorList>
    </citation>
    <scope>NUCLEOTIDE SEQUENCE [LARGE SCALE GENOMIC DNA]</scope>
    <source>
        <strain evidence="12 13">DSM 22153</strain>
    </source>
</reference>
<dbReference type="Pfam" id="PF04413">
    <property type="entry name" value="Glycos_transf_N"/>
    <property type="match status" value="1"/>
</dbReference>
<sequence>MQRPAEPINWSAEMMAEARPLALSAYLTLARLAVPAYHLVHFLRRRSGKDDPLRGGERFGIAGSARPQGPLVWIHAASVGETNSVLPLINELVALGANVLLTTVTRTSAELAGQRLPEGARHQFIPYDSPVFLRRFLDHWSPDLALTVESEVWPAAFDAVKQRGIPFVLINGRLSAKSARNWSFIPAAGAYVFGCLDLCLAQSEADGERLKALGCRRVDVPGNLKFDAEPPAAPAEDQAEINRQIGERPRWLAALTHPGEDEAVLAAHLKLLEERPDLLLLLAPRHPARADEVAEMVKARGLHLARRSLGEPIDPQTQVYLGDTLGEMGLLYGVSGVAFLGGSFADVGGHNPVEAAALDTVIVSGPKVPNARPVYRSLWEAGASLRLEEPEELAGAISQLLDDRARRQSMRVAAKEIIDGGRGALQRTLDALGPFLDRIGLGGGGRRV</sequence>
<comment type="similarity">
    <text evidence="10">Belongs to the glycosyltransferase group 1 family.</text>
</comment>
<evidence type="ECO:0000256" key="10">
    <source>
        <dbReference type="RuleBase" id="RU365103"/>
    </source>
</evidence>
<comment type="function">
    <text evidence="1 10">Involved in lipopolysaccharide (LPS) biosynthesis. Catalyzes the transfer of 3-deoxy-D-manno-octulosonate (Kdo) residue(s) from CMP-Kdo to lipid IV(A), the tetraacyldisaccharide-1,4'-bisphosphate precursor of lipid A.</text>
</comment>
<dbReference type="AlphaFoldDB" id="A0A1M7AS07"/>
<accession>A0A1M7AS07</accession>
<comment type="pathway">
    <text evidence="2 10">Bacterial outer membrane biogenesis; LPS core biosynthesis.</text>
</comment>
<evidence type="ECO:0000256" key="2">
    <source>
        <dbReference type="ARBA" id="ARBA00004713"/>
    </source>
</evidence>
<keyword evidence="10" id="KW-0472">Membrane</keyword>
<dbReference type="PANTHER" id="PTHR42755:SF1">
    <property type="entry name" value="3-DEOXY-D-MANNO-OCTULOSONIC ACID TRANSFERASE, MITOCHONDRIAL-RELATED"/>
    <property type="match status" value="1"/>
</dbReference>
<evidence type="ECO:0000313" key="13">
    <source>
        <dbReference type="Proteomes" id="UP000186002"/>
    </source>
</evidence>
<feature type="active site" description="Proton acceptor" evidence="8">
    <location>
        <position position="81"/>
    </location>
</feature>
<feature type="domain" description="3-deoxy-D-manno-octulosonic-acid transferase N-terminal" evidence="11">
    <location>
        <begin position="56"/>
        <end position="228"/>
    </location>
</feature>
<dbReference type="STRING" id="735517.SAMN05444272_0625"/>
<dbReference type="InterPro" id="IPR039901">
    <property type="entry name" value="Kdotransferase"/>
</dbReference>
<evidence type="ECO:0000256" key="1">
    <source>
        <dbReference type="ARBA" id="ARBA00003394"/>
    </source>
</evidence>
<dbReference type="InterPro" id="IPR007507">
    <property type="entry name" value="Glycos_transf_N"/>
</dbReference>